<dbReference type="GO" id="GO:0016651">
    <property type="term" value="F:oxidoreductase activity, acting on NAD(P)H"/>
    <property type="evidence" value="ECO:0007669"/>
    <property type="project" value="UniProtKB-ARBA"/>
</dbReference>
<dbReference type="EMBL" id="CP047415">
    <property type="protein sequence ID" value="QLL74138.1"/>
    <property type="molecule type" value="Genomic_DNA"/>
</dbReference>
<name>A0A7H9E918_9LACO</name>
<dbReference type="InterPro" id="IPR008254">
    <property type="entry name" value="Flavodoxin/NO_synth"/>
</dbReference>
<dbReference type="Pfam" id="PF12682">
    <property type="entry name" value="Flavodoxin_4"/>
    <property type="match status" value="1"/>
</dbReference>
<evidence type="ECO:0000313" key="3">
    <source>
        <dbReference type="Proteomes" id="UP000510660"/>
    </source>
</evidence>
<reference evidence="2 3" key="1">
    <citation type="submission" date="2020-01" db="EMBL/GenBank/DDBJ databases">
        <title>Complete and circular genome sequences of six lactobacillus isolates from horses.</title>
        <authorList>
            <person name="Hassan H.M."/>
        </authorList>
    </citation>
    <scope>NUCLEOTIDE SEQUENCE [LARGE SCALE GENOMIC DNA]</scope>
    <source>
        <strain evidence="2 3">1D</strain>
    </source>
</reference>
<dbReference type="Gene3D" id="3.40.50.360">
    <property type="match status" value="1"/>
</dbReference>
<dbReference type="GO" id="GO:0010181">
    <property type="term" value="F:FMN binding"/>
    <property type="evidence" value="ECO:0007669"/>
    <property type="project" value="InterPro"/>
</dbReference>
<evidence type="ECO:0000259" key="1">
    <source>
        <dbReference type="Pfam" id="PF12682"/>
    </source>
</evidence>
<protein>
    <recommendedName>
        <fullName evidence="1">Flavodoxin-like domain-containing protein</fullName>
    </recommendedName>
</protein>
<gene>
    <name evidence="2" type="ORF">GTO85_07130</name>
</gene>
<dbReference type="InterPro" id="IPR029039">
    <property type="entry name" value="Flavoprotein-like_sf"/>
</dbReference>
<dbReference type="AlphaFoldDB" id="A0A7H9E918"/>
<evidence type="ECO:0000313" key="2">
    <source>
        <dbReference type="EMBL" id="QLL74138.1"/>
    </source>
</evidence>
<sequence>MWMQLPMIIHTLFDRYNFRGKTITPFTTSAESPMSASMPYIRDMARPYNATVLNGFRYDGNNTALRNWLQGLNLIK</sequence>
<dbReference type="SUPFAM" id="SSF52218">
    <property type="entry name" value="Flavoproteins"/>
    <property type="match status" value="1"/>
</dbReference>
<proteinExistence type="predicted"/>
<dbReference type="Proteomes" id="UP000510660">
    <property type="component" value="Chromosome"/>
</dbReference>
<accession>A0A7H9E918</accession>
<organism evidence="2 3">
    <name type="scientific">Lactobacillus crispatus</name>
    <dbReference type="NCBI Taxonomy" id="47770"/>
    <lineage>
        <taxon>Bacteria</taxon>
        <taxon>Bacillati</taxon>
        <taxon>Bacillota</taxon>
        <taxon>Bacilli</taxon>
        <taxon>Lactobacillales</taxon>
        <taxon>Lactobacillaceae</taxon>
        <taxon>Lactobacillus</taxon>
    </lineage>
</organism>
<feature type="domain" description="Flavodoxin-like" evidence="1">
    <location>
        <begin position="2"/>
        <end position="69"/>
    </location>
</feature>